<name>A0ABW3LPB1_9BACI</name>
<gene>
    <name evidence="1" type="ORF">ACFQ3N_13945</name>
</gene>
<evidence type="ECO:0000313" key="2">
    <source>
        <dbReference type="Proteomes" id="UP001597040"/>
    </source>
</evidence>
<reference evidence="2" key="1">
    <citation type="journal article" date="2019" name="Int. J. Syst. Evol. Microbiol.">
        <title>The Global Catalogue of Microorganisms (GCM) 10K type strain sequencing project: providing services to taxonomists for standard genome sequencing and annotation.</title>
        <authorList>
            <consortium name="The Broad Institute Genomics Platform"/>
            <consortium name="The Broad Institute Genome Sequencing Center for Infectious Disease"/>
            <person name="Wu L."/>
            <person name="Ma J."/>
        </authorList>
    </citation>
    <scope>NUCLEOTIDE SEQUENCE [LARGE SCALE GENOMIC DNA]</scope>
    <source>
        <strain evidence="2">CCUG 56754</strain>
    </source>
</reference>
<dbReference type="EMBL" id="JBHTKJ010000036">
    <property type="protein sequence ID" value="MFD1039487.1"/>
    <property type="molecule type" value="Genomic_DNA"/>
</dbReference>
<protein>
    <submittedName>
        <fullName evidence="1">Uncharacterized protein</fullName>
    </submittedName>
</protein>
<accession>A0ABW3LPB1</accession>
<evidence type="ECO:0000313" key="1">
    <source>
        <dbReference type="EMBL" id="MFD1039487.1"/>
    </source>
</evidence>
<organism evidence="1 2">
    <name type="scientific">Virgibacillus byunsanensis</name>
    <dbReference type="NCBI Taxonomy" id="570945"/>
    <lineage>
        <taxon>Bacteria</taxon>
        <taxon>Bacillati</taxon>
        <taxon>Bacillota</taxon>
        <taxon>Bacilli</taxon>
        <taxon>Bacillales</taxon>
        <taxon>Bacillaceae</taxon>
        <taxon>Virgibacillus</taxon>
    </lineage>
</organism>
<proteinExistence type="predicted"/>
<sequence>MNEQLAQDRITFTFVTSDQSEESKTVGSFRLNRNKEGDWKVPFMPMQ</sequence>
<dbReference type="RefSeq" id="WP_390363144.1">
    <property type="nucleotide sequence ID" value="NZ_JBHTKJ010000036.1"/>
</dbReference>
<comment type="caution">
    <text evidence="1">The sequence shown here is derived from an EMBL/GenBank/DDBJ whole genome shotgun (WGS) entry which is preliminary data.</text>
</comment>
<keyword evidence="2" id="KW-1185">Reference proteome</keyword>
<dbReference type="Proteomes" id="UP001597040">
    <property type="component" value="Unassembled WGS sequence"/>
</dbReference>